<dbReference type="AlphaFoldDB" id="G3H6G5"/>
<reference evidence="3" key="1">
    <citation type="journal article" date="2011" name="Nat. Biotechnol.">
        <title>The genomic sequence of the Chinese hamster ovary (CHO)-K1 cell line.</title>
        <authorList>
            <person name="Xu X."/>
            <person name="Nagarajan H."/>
            <person name="Lewis N.E."/>
            <person name="Pan S."/>
            <person name="Cai Z."/>
            <person name="Liu X."/>
            <person name="Chen W."/>
            <person name="Xie M."/>
            <person name="Wang W."/>
            <person name="Hammond S."/>
            <person name="Andersen M.R."/>
            <person name="Neff N."/>
            <person name="Passarelli B."/>
            <person name="Koh W."/>
            <person name="Fan H.C."/>
            <person name="Wang J."/>
            <person name="Gui Y."/>
            <person name="Lee K.H."/>
            <person name="Betenbaugh M.J."/>
            <person name="Quake S.R."/>
            <person name="Famili I."/>
            <person name="Palsson B.O."/>
            <person name="Wang J."/>
        </authorList>
    </citation>
    <scope>NUCLEOTIDE SEQUENCE [LARGE SCALE GENOMIC DNA]</scope>
    <source>
        <strain evidence="3">CHO K1 cell line</strain>
    </source>
</reference>
<organism evidence="2 3">
    <name type="scientific">Cricetulus griseus</name>
    <name type="common">Chinese hamster</name>
    <name type="synonym">Cricetulus barabensis griseus</name>
    <dbReference type="NCBI Taxonomy" id="10029"/>
    <lineage>
        <taxon>Eukaryota</taxon>
        <taxon>Metazoa</taxon>
        <taxon>Chordata</taxon>
        <taxon>Craniata</taxon>
        <taxon>Vertebrata</taxon>
        <taxon>Euteleostomi</taxon>
        <taxon>Mammalia</taxon>
        <taxon>Eutheria</taxon>
        <taxon>Euarchontoglires</taxon>
        <taxon>Glires</taxon>
        <taxon>Rodentia</taxon>
        <taxon>Myomorpha</taxon>
        <taxon>Muroidea</taxon>
        <taxon>Cricetidae</taxon>
        <taxon>Cricetinae</taxon>
        <taxon>Cricetulus</taxon>
    </lineage>
</organism>
<evidence type="ECO:0000313" key="2">
    <source>
        <dbReference type="EMBL" id="EGV96236.1"/>
    </source>
</evidence>
<protein>
    <submittedName>
        <fullName evidence="2">Uncharacterized protein</fullName>
    </submittedName>
</protein>
<dbReference type="EMBL" id="JH000173">
    <property type="protein sequence ID" value="EGV96236.1"/>
    <property type="molecule type" value="Genomic_DNA"/>
</dbReference>
<name>G3H6G5_CRIGR</name>
<feature type="region of interest" description="Disordered" evidence="1">
    <location>
        <begin position="1"/>
        <end position="23"/>
    </location>
</feature>
<evidence type="ECO:0000313" key="3">
    <source>
        <dbReference type="Proteomes" id="UP000001075"/>
    </source>
</evidence>
<dbReference type="InParanoid" id="G3H6G5"/>
<accession>G3H6G5</accession>
<evidence type="ECO:0000256" key="1">
    <source>
        <dbReference type="SAM" id="MobiDB-lite"/>
    </source>
</evidence>
<gene>
    <name evidence="2" type="ORF">I79_005924</name>
</gene>
<proteinExistence type="predicted"/>
<dbReference type="Proteomes" id="UP000001075">
    <property type="component" value="Unassembled WGS sequence"/>
</dbReference>
<sequence>MAHPVETGQRSSPCIKTGEGNPAWETGSQKEMLEQRCNYVPCNLKNRFLGISKLLSTTLDTVAQQTRPGMNRTNSPVLPSHFHSDIVKDTMYILKQVL</sequence>